<sequence length="255" mass="29909">MSERWTLSADARPSEMRAFGSLEAVFALEGEFITKDPLSRVLKVTVDGTRYYVKRYTRPAKDPLRYWLGRPRIRAEWENLLAFANWEIPTARVVAHGLERHFGRFVRGALVTEEIPNTTDLAQLAKSRDPRMSQSGWVNQCIRQVARIAQKMHNNGFAHNDLHWRNLLFREDDKRVYLIDCPSGMHWPAWLLRYRAVKDLASLDKSAKLVFRRTQRLRFLLAYLETDRLTPEGKRWARAVERAHGRRALRKRLGL</sequence>
<gene>
    <name evidence="1" type="ORF">GPA21_08875</name>
</gene>
<name>A0A972F7C6_9RHOO</name>
<dbReference type="SUPFAM" id="SSF56112">
    <property type="entry name" value="Protein kinase-like (PK-like)"/>
    <property type="match status" value="1"/>
</dbReference>
<keyword evidence="1" id="KW-0808">Transferase</keyword>
<organism evidence="1 2">
    <name type="scientific">Azoarcus taiwanensis</name>
    <dbReference type="NCBI Taxonomy" id="666964"/>
    <lineage>
        <taxon>Bacteria</taxon>
        <taxon>Pseudomonadati</taxon>
        <taxon>Pseudomonadota</taxon>
        <taxon>Betaproteobacteria</taxon>
        <taxon>Rhodocyclales</taxon>
        <taxon>Zoogloeaceae</taxon>
        <taxon>Azoarcus</taxon>
    </lineage>
</organism>
<dbReference type="InterPro" id="IPR011009">
    <property type="entry name" value="Kinase-like_dom_sf"/>
</dbReference>
<reference evidence="1" key="1">
    <citation type="submission" date="2019-12" db="EMBL/GenBank/DDBJ databases">
        <title>Comparative genomics gives insights into the taxonomy of the Azoarcus-Aromatoleum group and reveals separate origins of nif in the plant-associated Azoarcus and non-plant-associated Aromatoleum sub-groups.</title>
        <authorList>
            <person name="Lafos M."/>
            <person name="Maluk M."/>
            <person name="Batista M."/>
            <person name="Junghare M."/>
            <person name="Carmona M."/>
            <person name="Faoro H."/>
            <person name="Cruz L.M."/>
            <person name="Battistoni F."/>
            <person name="De Souza E."/>
            <person name="Pedrosa F."/>
            <person name="Chen W.-M."/>
            <person name="Poole P.S."/>
            <person name="Dixon R.A."/>
            <person name="James E.K."/>
        </authorList>
    </citation>
    <scope>NUCLEOTIDE SEQUENCE</scope>
    <source>
        <strain evidence="1">NSC3</strain>
    </source>
</reference>
<dbReference type="AlphaFoldDB" id="A0A972F7C6"/>
<keyword evidence="1" id="KW-0418">Kinase</keyword>
<protein>
    <submittedName>
        <fullName evidence="1">Heptose kinase</fullName>
    </submittedName>
</protein>
<evidence type="ECO:0000313" key="2">
    <source>
        <dbReference type="Proteomes" id="UP000599523"/>
    </source>
</evidence>
<dbReference type="GO" id="GO:0016301">
    <property type="term" value="F:kinase activity"/>
    <property type="evidence" value="ECO:0007669"/>
    <property type="project" value="UniProtKB-KW"/>
</dbReference>
<accession>A0A972F7C6</accession>
<dbReference type="Gene3D" id="1.10.510.10">
    <property type="entry name" value="Transferase(Phosphotransferase) domain 1"/>
    <property type="match status" value="1"/>
</dbReference>
<dbReference type="RefSeq" id="WP_168987844.1">
    <property type="nucleotide sequence ID" value="NZ_CAWPHM010000267.1"/>
</dbReference>
<dbReference type="Pfam" id="PF06293">
    <property type="entry name" value="Kdo"/>
    <property type="match status" value="1"/>
</dbReference>
<proteinExistence type="predicted"/>
<comment type="caution">
    <text evidence="1">The sequence shown here is derived from an EMBL/GenBank/DDBJ whole genome shotgun (WGS) entry which is preliminary data.</text>
</comment>
<dbReference type="Proteomes" id="UP000599523">
    <property type="component" value="Unassembled WGS sequence"/>
</dbReference>
<dbReference type="EMBL" id="WTVM01000042">
    <property type="protein sequence ID" value="NMG03086.1"/>
    <property type="molecule type" value="Genomic_DNA"/>
</dbReference>
<keyword evidence="2" id="KW-1185">Reference proteome</keyword>
<evidence type="ECO:0000313" key="1">
    <source>
        <dbReference type="EMBL" id="NMG03086.1"/>
    </source>
</evidence>